<dbReference type="InterPro" id="IPR003869">
    <property type="entry name" value="Polysac_CapD-like"/>
</dbReference>
<reference evidence="6" key="1">
    <citation type="submission" date="2018-09" db="EMBL/GenBank/DDBJ databases">
        <authorList>
            <person name="Livingstone P.G."/>
            <person name="Whitworth D.E."/>
        </authorList>
    </citation>
    <scope>NUCLEOTIDE SEQUENCE [LARGE SCALE GENOMIC DNA]</scope>
    <source>
        <strain evidence="6">CA054A</strain>
    </source>
</reference>
<feature type="transmembrane region" description="Helical" evidence="3">
    <location>
        <begin position="64"/>
        <end position="85"/>
    </location>
</feature>
<comment type="similarity">
    <text evidence="1">Belongs to the polysaccharide synthase family.</text>
</comment>
<feature type="transmembrane region" description="Helical" evidence="3">
    <location>
        <begin position="33"/>
        <end position="52"/>
    </location>
</feature>
<dbReference type="Pfam" id="PF02719">
    <property type="entry name" value="Polysacc_synt_2"/>
    <property type="match status" value="1"/>
</dbReference>
<evidence type="ECO:0000259" key="4">
    <source>
        <dbReference type="Pfam" id="PF02719"/>
    </source>
</evidence>
<keyword evidence="6" id="KW-1185">Reference proteome</keyword>
<proteinExistence type="inferred from homology"/>
<dbReference type="RefSeq" id="WP_120539619.1">
    <property type="nucleotide sequence ID" value="NZ_RAVZ01000024.1"/>
</dbReference>
<dbReference type="Proteomes" id="UP000268094">
    <property type="component" value="Unassembled WGS sequence"/>
</dbReference>
<dbReference type="PANTHER" id="PTHR43318:SF1">
    <property type="entry name" value="POLYSACCHARIDE BIOSYNTHESIS PROTEIN EPSC-RELATED"/>
    <property type="match status" value="1"/>
</dbReference>
<dbReference type="OrthoDB" id="9769113at2"/>
<feature type="transmembrane region" description="Helical" evidence="3">
    <location>
        <begin position="97"/>
        <end position="117"/>
    </location>
</feature>
<protein>
    <submittedName>
        <fullName evidence="5">Polysaccharide biosynthesis protein</fullName>
    </submittedName>
</protein>
<name>A0A3A8JPY1_9BACT</name>
<gene>
    <name evidence="5" type="ORF">D7V88_05890</name>
</gene>
<dbReference type="AlphaFoldDB" id="A0A3A8JPY1"/>
<keyword evidence="3" id="KW-0472">Membrane</keyword>
<evidence type="ECO:0000313" key="6">
    <source>
        <dbReference type="Proteomes" id="UP000268094"/>
    </source>
</evidence>
<dbReference type="CDD" id="cd05237">
    <property type="entry name" value="UDP_invert_4-6DH_SDR_e"/>
    <property type="match status" value="1"/>
</dbReference>
<dbReference type="Pfam" id="PF13727">
    <property type="entry name" value="CoA_binding_3"/>
    <property type="match status" value="1"/>
</dbReference>
<evidence type="ECO:0000256" key="3">
    <source>
        <dbReference type="SAM" id="Phobius"/>
    </source>
</evidence>
<comment type="caution">
    <text evidence="5">The sequence shown here is derived from an EMBL/GenBank/DDBJ whole genome shotgun (WGS) entry which is preliminary data.</text>
</comment>
<dbReference type="EMBL" id="RAVZ01000024">
    <property type="protein sequence ID" value="RKG92501.1"/>
    <property type="molecule type" value="Genomic_DNA"/>
</dbReference>
<dbReference type="InterPro" id="IPR051203">
    <property type="entry name" value="Polysaccharide_Synthase-Rel"/>
</dbReference>
<feature type="domain" description="Polysaccharide biosynthesis protein CapD-like" evidence="4">
    <location>
        <begin position="307"/>
        <end position="588"/>
    </location>
</feature>
<feature type="region of interest" description="Disordered" evidence="2">
    <location>
        <begin position="646"/>
        <end position="670"/>
    </location>
</feature>
<dbReference type="InterPro" id="IPR036291">
    <property type="entry name" value="NAD(P)-bd_dom_sf"/>
</dbReference>
<dbReference type="SUPFAM" id="SSF51735">
    <property type="entry name" value="NAD(P)-binding Rossmann-fold domains"/>
    <property type="match status" value="2"/>
</dbReference>
<evidence type="ECO:0000256" key="2">
    <source>
        <dbReference type="SAM" id="MobiDB-lite"/>
    </source>
</evidence>
<keyword evidence="3" id="KW-1133">Transmembrane helix</keyword>
<accession>A0A3A8JPY1</accession>
<keyword evidence="3" id="KW-0812">Transmembrane</keyword>
<evidence type="ECO:0000256" key="1">
    <source>
        <dbReference type="ARBA" id="ARBA00007430"/>
    </source>
</evidence>
<organism evidence="5 6">
    <name type="scientific">Corallococcus terminator</name>
    <dbReference type="NCBI Taxonomy" id="2316733"/>
    <lineage>
        <taxon>Bacteria</taxon>
        <taxon>Pseudomonadati</taxon>
        <taxon>Myxococcota</taxon>
        <taxon>Myxococcia</taxon>
        <taxon>Myxococcales</taxon>
        <taxon>Cystobacterineae</taxon>
        <taxon>Myxococcaceae</taxon>
        <taxon>Corallococcus</taxon>
    </lineage>
</organism>
<dbReference type="PANTHER" id="PTHR43318">
    <property type="entry name" value="UDP-N-ACETYLGLUCOSAMINE 4,6-DEHYDRATASE"/>
    <property type="match status" value="1"/>
</dbReference>
<sequence>MMSSSKVEGLSTTAASVEGTPGRSPLLCSLRMLLVDATLITGALFFAVLTRFDGVLPAGIRDSFPRALGLLLAVRLVALVWLGLHRWSFRRSGINEAVRLVMANVAASIVFEFLRLVFFARAVPGQVVALEFFATTTLLGIHRFAPRMARQWYLEQRRSRDDGAQRTLIVGAGSAGDLLLRDLMRGSGSPWHVIGLVDDDPGKQGTFLNGKPVLGVIDALPELMTKHRVTQVLIAIPRLSPERTRHILSLCRHQSVSFKIIPASFAYLDEKISAAMLHDLSPEHLLPRDAIAFDHQEVHRLVSGRRILVTGGAGSIGSEITRQVAGHAPASLVVVDINENELYLLVRQLQARYPGLPVSSVVADIRDLDRMLRIGQEFRPQYVFHAAAHKHVPLMEDSPEEAIKNNVFGTQNVARMADACGAERFVLISTDKAVMPSSVMGASKRLAEMVIRNIAANSRTTFCAVRFGNVLGSAGSVVPLFKQQIQAGGPVTVTHPDCTRYFMIIPEAVGLVVMAGLGGYGELCILDMGAPVRIAELAANMITMTGLVPDKDISIVYTGLRPGEKLEETLMSDEEELTQQVRNRIKVARSPAPPRDFDLQLLRLDRAARAGDVLAVKLALKDLIPSYTPSKPRNVLAPGSALLMDGVNPQGSGGPRIPPLSLGAEQTVSA</sequence>
<evidence type="ECO:0000313" key="5">
    <source>
        <dbReference type="EMBL" id="RKG92501.1"/>
    </source>
</evidence>
<dbReference type="Gene3D" id="3.40.50.720">
    <property type="entry name" value="NAD(P)-binding Rossmann-like Domain"/>
    <property type="match status" value="2"/>
</dbReference>